<feature type="compositionally biased region" description="Low complexity" evidence="1">
    <location>
        <begin position="404"/>
        <end position="419"/>
    </location>
</feature>
<evidence type="ECO:0000313" key="5">
    <source>
        <dbReference type="Proteomes" id="UP001302367"/>
    </source>
</evidence>
<feature type="compositionally biased region" description="Low complexity" evidence="1">
    <location>
        <begin position="651"/>
        <end position="667"/>
    </location>
</feature>
<evidence type="ECO:0000256" key="1">
    <source>
        <dbReference type="SAM" id="MobiDB-lite"/>
    </source>
</evidence>
<dbReference type="Proteomes" id="UP001302367">
    <property type="component" value="Chromosome 1"/>
</dbReference>
<dbReference type="EMBL" id="LKMD01000100">
    <property type="protein sequence ID" value="PIB00855.1"/>
    <property type="molecule type" value="Genomic_DNA"/>
</dbReference>
<feature type="region of interest" description="Disordered" evidence="1">
    <location>
        <begin position="183"/>
        <end position="309"/>
    </location>
</feature>
<sequence length="893" mass="95926">MARRSSARLRNQNTPKRVSLSHDAPTRTPRTLPAKLSSVEENDDMPGAFPTTDSPSTATVSYPSLPTTNTQPTEHQTPTRNTGIKPDEREMHPQLHHQSTAKIREEARHLGFLNMAPHTEPAKQKGSLAVLQGTPTKVRDLEKDAKTPSYQFTFSRDFSLELSPEAKKLMSEKREEAARIREQMVADGEAPQSIDEVLAARRMAKPKGRFSQAHMKEQDKMDSIANHASAWRADPSRFKPASEVKPAGPRSLKRSPSKARLDEPESSSRPGSSEGPKSGSAVRGGTLPRPTSSRDLTRTAGETSPAKRVKIVETDDVSVSSPKIDLAAESITATPNKQSKIATLSTPTQASIARAASVKSTKASCKIPAPQFKPAATPLKSALKKPTQFVEPQASTPLLARSPSKASLFTAATSSSAAAPVQKSTSMMSPSFARTPAKAGLSKKNDVGDQQEATTKEKPVPLLSRSPAKAPITKTNEEDPFQVRPSAAVPLLSRSPAKAPITKTNEEDPFQATASSAVPFLSRSPTKLPMATTSNAEGAEEQSTTTSELLGRFNLLRKSPMKSILRSPQRLYSDDPSKVAAGTHLATPPGKKAAVLNKDLPPVPPATAQTRKHVDFSSSTKARDAKTQDPASSSESKTPTPSPKSDRVTKTTATPVQETQQEPEQQTSAYPSLPLAAPSYDRVPSLSPSPQKRRQTAGPQDFTFRAGEQDIVFAQSPNAPASAARSARPPTIRYVSADAAVPVASPFGTKKRKFEFENRQAASAVDEIVSPPVGTKKRKFDFENKVVTSKPDTDVDMVSDKENTPVVEENREEESERPAKRAKPTVLSPKAKVVSKAVPKAAMQTTAAATARRTTLGVKPKGVKSASPVKKARPSSTISQARLAALSQPKKRN</sequence>
<proteinExistence type="predicted"/>
<feature type="compositionally biased region" description="Polar residues" evidence="1">
    <location>
        <begin position="51"/>
        <end position="82"/>
    </location>
</feature>
<gene>
    <name evidence="2" type="ORF">CB0940_01948</name>
    <name evidence="3" type="ORF">RHO25_002022</name>
</gene>
<feature type="region of interest" description="Disordered" evidence="1">
    <location>
        <begin position="1"/>
        <end position="87"/>
    </location>
</feature>
<name>A0A2G5I7V3_CERBT</name>
<dbReference type="OrthoDB" id="5204833at2759"/>
<feature type="compositionally biased region" description="Low complexity" evidence="1">
    <location>
        <begin position="845"/>
        <end position="855"/>
    </location>
</feature>
<feature type="compositionally biased region" description="Polar residues" evidence="1">
    <location>
        <begin position="531"/>
        <end position="548"/>
    </location>
</feature>
<accession>A0A2G5I7V3</accession>
<keyword evidence="5" id="KW-1185">Reference proteome</keyword>
<evidence type="ECO:0008006" key="6">
    <source>
        <dbReference type="Google" id="ProtNLM"/>
    </source>
</evidence>
<protein>
    <recommendedName>
        <fullName evidence="6">Erythromycin esterase</fullName>
    </recommendedName>
</protein>
<organism evidence="2 4">
    <name type="scientific">Cercospora beticola</name>
    <name type="common">Sugarbeet leaf spot fungus</name>
    <dbReference type="NCBI Taxonomy" id="122368"/>
    <lineage>
        <taxon>Eukaryota</taxon>
        <taxon>Fungi</taxon>
        <taxon>Dikarya</taxon>
        <taxon>Ascomycota</taxon>
        <taxon>Pezizomycotina</taxon>
        <taxon>Dothideomycetes</taxon>
        <taxon>Dothideomycetidae</taxon>
        <taxon>Mycosphaerellales</taxon>
        <taxon>Mycosphaerellaceae</taxon>
        <taxon>Cercospora</taxon>
    </lineage>
</organism>
<feature type="compositionally biased region" description="Low complexity" evidence="1">
    <location>
        <begin position="267"/>
        <end position="280"/>
    </location>
</feature>
<reference evidence="2 4" key="1">
    <citation type="submission" date="2015-10" db="EMBL/GenBank/DDBJ databases">
        <title>The cercosporin biosynthetic gene cluster was horizontally transferred to several fungal lineages and shown to be expanded in Cercospora beticola based on microsynteny with recipient genomes.</title>
        <authorList>
            <person name="De Jonge R."/>
            <person name="Ebert M.K."/>
            <person name="Suttle J.C."/>
            <person name="Jurick Ii W.M."/>
            <person name="Secor G.A."/>
            <person name="Thomma B.P."/>
            <person name="Van De Peer Y."/>
            <person name="Bolton M.D."/>
        </authorList>
    </citation>
    <scope>NUCLEOTIDE SEQUENCE [LARGE SCALE GENOMIC DNA]</scope>
    <source>
        <strain evidence="2 4">09-40</strain>
    </source>
</reference>
<dbReference type="Proteomes" id="UP000230605">
    <property type="component" value="Chromosome 1"/>
</dbReference>
<dbReference type="EMBL" id="CP134184">
    <property type="protein sequence ID" value="WPA97412.1"/>
    <property type="molecule type" value="Genomic_DNA"/>
</dbReference>
<feature type="region of interest" description="Disordered" evidence="1">
    <location>
        <begin position="845"/>
        <end position="893"/>
    </location>
</feature>
<feature type="region of interest" description="Disordered" evidence="1">
    <location>
        <begin position="383"/>
        <end position="707"/>
    </location>
</feature>
<evidence type="ECO:0000313" key="4">
    <source>
        <dbReference type="Proteomes" id="UP000230605"/>
    </source>
</evidence>
<evidence type="ECO:0000313" key="3">
    <source>
        <dbReference type="EMBL" id="WPA97412.1"/>
    </source>
</evidence>
<evidence type="ECO:0000313" key="2">
    <source>
        <dbReference type="EMBL" id="PIB00855.1"/>
    </source>
</evidence>
<feature type="region of interest" description="Disordered" evidence="1">
    <location>
        <begin position="791"/>
        <end position="828"/>
    </location>
</feature>
<dbReference type="AlphaFoldDB" id="A0A2G5I7V3"/>
<reference evidence="3 5" key="2">
    <citation type="submission" date="2023-09" db="EMBL/GenBank/DDBJ databases">
        <title>Complete-Gapless Cercospora beticola genome.</title>
        <authorList>
            <person name="Wyatt N.A."/>
            <person name="Spanner R.E."/>
            <person name="Bolton M.D."/>
        </authorList>
    </citation>
    <scope>NUCLEOTIDE SEQUENCE [LARGE SCALE GENOMIC DNA]</scope>
    <source>
        <strain evidence="3">Cb09-40</strain>
    </source>
</reference>